<dbReference type="SUPFAM" id="SSF53720">
    <property type="entry name" value="ALDH-like"/>
    <property type="match status" value="1"/>
</dbReference>
<feature type="domain" description="Aldehyde dehydrogenase" evidence="2">
    <location>
        <begin position="25"/>
        <end position="469"/>
    </location>
</feature>
<name>A0AAD6D136_9EURO</name>
<dbReference type="EMBL" id="JAQIZZ010000003">
    <property type="protein sequence ID" value="KAJ5545813.1"/>
    <property type="molecule type" value="Genomic_DNA"/>
</dbReference>
<keyword evidence="1" id="KW-0560">Oxidoreductase</keyword>
<dbReference type="InterPro" id="IPR016162">
    <property type="entry name" value="Ald_DH_N"/>
</dbReference>
<dbReference type="InterPro" id="IPR050740">
    <property type="entry name" value="Aldehyde_DH_Superfamily"/>
</dbReference>
<evidence type="ECO:0000259" key="2">
    <source>
        <dbReference type="Pfam" id="PF00171"/>
    </source>
</evidence>
<evidence type="ECO:0000313" key="3">
    <source>
        <dbReference type="EMBL" id="KAJ5545813.1"/>
    </source>
</evidence>
<dbReference type="GO" id="GO:0004777">
    <property type="term" value="F:succinate-semialdehyde dehydrogenase (NAD+) activity"/>
    <property type="evidence" value="ECO:0007669"/>
    <property type="project" value="TreeGrafter"/>
</dbReference>
<dbReference type="PANTHER" id="PTHR43353:SF6">
    <property type="entry name" value="CYTOPLASMIC ALDEHYDE DEHYDROGENASE (EUROFUNG)"/>
    <property type="match status" value="1"/>
</dbReference>
<dbReference type="FunFam" id="3.40.605.10:FF:000063">
    <property type="entry name" value="Succinate-semialdehyde dehydrogenase, mitochondrial"/>
    <property type="match status" value="1"/>
</dbReference>
<gene>
    <name evidence="3" type="ORF">N7494_003398</name>
</gene>
<reference evidence="3 4" key="1">
    <citation type="journal article" date="2023" name="IMA Fungus">
        <title>Comparative genomic study of the Penicillium genus elucidates a diverse pangenome and 15 lateral gene transfer events.</title>
        <authorList>
            <person name="Petersen C."/>
            <person name="Sorensen T."/>
            <person name="Nielsen M.R."/>
            <person name="Sondergaard T.E."/>
            <person name="Sorensen J.L."/>
            <person name="Fitzpatrick D.A."/>
            <person name="Frisvad J.C."/>
            <person name="Nielsen K.L."/>
        </authorList>
    </citation>
    <scope>NUCLEOTIDE SEQUENCE [LARGE SCALE GENOMIC DNA]</scope>
    <source>
        <strain evidence="3 4">IBT 35679</strain>
    </source>
</reference>
<sequence>MSQTTEDLPIVPLLIGGVETAGSPSDRFPVYSYAQQKDVYLAESANAETAKAAADAAAVAFKTWKKTPARDRRDLLLRYADLLQSHAEELTAIQMAETSAPELLAKKNIQLAVGLIQETAACITSLKGEIPQGESSDVLPLVFTVPIGPVLVIAPWNSPIILGARNIATAVAAGCSVVFKASENCPKLHQMLVKIFEEAGLPKGVVNVIQASRENAPEVTEAVIAHPAIRKVEFVGSAAVGRIVGQVCAKHLKPIFMELGGKGPAIVLDDADLPAAAKRCIAGAYLHHGQLCFSTERIIVLESVAEEFQKHLIKEAESFKITDGVSPRIVEACQEKLIDAKEKGATFLVGKPEKMGVAKLHPTILMGLTKEMTLWNEESFGPSAALFIARDDEHAIELANDSKYGLNAAIHTKDFNRAWVMTQELEFGQVHTNNMTPHDEPTFPIGGVKGSGWGRNNALAGLREFSETRLMTWSLEGSKFI</sequence>
<dbReference type="InterPro" id="IPR016161">
    <property type="entry name" value="Ald_DH/histidinol_DH"/>
</dbReference>
<evidence type="ECO:0000313" key="4">
    <source>
        <dbReference type="Proteomes" id="UP001220324"/>
    </source>
</evidence>
<dbReference type="Pfam" id="PF00171">
    <property type="entry name" value="Aldedh"/>
    <property type="match status" value="1"/>
</dbReference>
<dbReference type="PANTHER" id="PTHR43353">
    <property type="entry name" value="SUCCINATE-SEMIALDEHYDE DEHYDROGENASE, MITOCHONDRIAL"/>
    <property type="match status" value="1"/>
</dbReference>
<dbReference type="GO" id="GO:0009450">
    <property type="term" value="P:gamma-aminobutyric acid catabolic process"/>
    <property type="evidence" value="ECO:0007669"/>
    <property type="project" value="TreeGrafter"/>
</dbReference>
<organism evidence="3 4">
    <name type="scientific">Penicillium frequentans</name>
    <dbReference type="NCBI Taxonomy" id="3151616"/>
    <lineage>
        <taxon>Eukaryota</taxon>
        <taxon>Fungi</taxon>
        <taxon>Dikarya</taxon>
        <taxon>Ascomycota</taxon>
        <taxon>Pezizomycotina</taxon>
        <taxon>Eurotiomycetes</taxon>
        <taxon>Eurotiomycetidae</taxon>
        <taxon>Eurotiales</taxon>
        <taxon>Aspergillaceae</taxon>
        <taxon>Penicillium</taxon>
    </lineage>
</organism>
<dbReference type="Gene3D" id="3.40.309.10">
    <property type="entry name" value="Aldehyde Dehydrogenase, Chain A, domain 2"/>
    <property type="match status" value="1"/>
</dbReference>
<protein>
    <submittedName>
        <fullName evidence="3">ALDH-like protein</fullName>
    </submittedName>
</protein>
<comment type="caution">
    <text evidence="3">The sequence shown here is derived from an EMBL/GenBank/DDBJ whole genome shotgun (WGS) entry which is preliminary data.</text>
</comment>
<evidence type="ECO:0000256" key="1">
    <source>
        <dbReference type="ARBA" id="ARBA00023002"/>
    </source>
</evidence>
<proteinExistence type="predicted"/>
<dbReference type="InterPro" id="IPR015590">
    <property type="entry name" value="Aldehyde_DH_dom"/>
</dbReference>
<dbReference type="AlphaFoldDB" id="A0AAD6D136"/>
<accession>A0AAD6D136</accession>
<dbReference type="InterPro" id="IPR016163">
    <property type="entry name" value="Ald_DH_C"/>
</dbReference>
<dbReference type="Proteomes" id="UP001220324">
    <property type="component" value="Unassembled WGS sequence"/>
</dbReference>
<keyword evidence="4" id="KW-1185">Reference proteome</keyword>
<dbReference type="Gene3D" id="3.40.605.10">
    <property type="entry name" value="Aldehyde Dehydrogenase, Chain A, domain 1"/>
    <property type="match status" value="1"/>
</dbReference>